<keyword evidence="1" id="KW-0732">Signal</keyword>
<dbReference type="EMBL" id="KN275957">
    <property type="protein sequence ID" value="EEH43750.2"/>
    <property type="molecule type" value="Genomic_DNA"/>
</dbReference>
<dbReference type="HOGENOM" id="CLU_2237377_0_0_1"/>
<dbReference type="Proteomes" id="UP000001628">
    <property type="component" value="Unassembled WGS sequence"/>
</dbReference>
<accession>C1FZJ9</accession>
<dbReference type="OMA" id="RIMNILV"/>
<dbReference type="KEGG" id="pbn:PADG_00039"/>
<organism evidence="2 3">
    <name type="scientific">Paracoccidioides brasiliensis (strain Pb18)</name>
    <dbReference type="NCBI Taxonomy" id="502780"/>
    <lineage>
        <taxon>Eukaryota</taxon>
        <taxon>Fungi</taxon>
        <taxon>Dikarya</taxon>
        <taxon>Ascomycota</taxon>
        <taxon>Pezizomycotina</taxon>
        <taxon>Eurotiomycetes</taxon>
        <taxon>Eurotiomycetidae</taxon>
        <taxon>Onygenales</taxon>
        <taxon>Ajellomycetaceae</taxon>
        <taxon>Paracoccidioides</taxon>
    </lineage>
</organism>
<evidence type="ECO:0000256" key="1">
    <source>
        <dbReference type="SAM" id="SignalP"/>
    </source>
</evidence>
<sequence length="105" mass="11740">MRLRIMNILVSSLLLTVAGVDACQCRQGSRQGQYCGHCSQVLPTADFIYNHVYECNPSGGCRDYGYRRDCDSDRNPCPFLESDVMTGRVKDDGPLAKWAVVAEFK</sequence>
<dbReference type="OrthoDB" id="5394791at2759"/>
<proteinExistence type="predicted"/>
<reference evidence="2 3" key="1">
    <citation type="journal article" date="2011" name="PLoS Genet.">
        <title>Comparative genomic analysis of human fungal pathogens causing paracoccidioidomycosis.</title>
        <authorList>
            <person name="Desjardins C.A."/>
            <person name="Champion M.D."/>
            <person name="Holder J.W."/>
            <person name="Muszewska A."/>
            <person name="Goldberg J."/>
            <person name="Bailao A.M."/>
            <person name="Brigido M.M."/>
            <person name="Ferreira M.E."/>
            <person name="Garcia A.M."/>
            <person name="Grynberg M."/>
            <person name="Gujja S."/>
            <person name="Heiman D.I."/>
            <person name="Henn M.R."/>
            <person name="Kodira C.D."/>
            <person name="Leon-Narvaez H."/>
            <person name="Longo L.V."/>
            <person name="Ma L.J."/>
            <person name="Malavazi I."/>
            <person name="Matsuo A.L."/>
            <person name="Morais F.V."/>
            <person name="Pereira M."/>
            <person name="Rodriguez-Brito S."/>
            <person name="Sakthikumar S."/>
            <person name="Salem-Izacc S.M."/>
            <person name="Sykes S.M."/>
            <person name="Teixeira M.M."/>
            <person name="Vallejo M.C."/>
            <person name="Walter M.E."/>
            <person name="Yandava C."/>
            <person name="Young S."/>
            <person name="Zeng Q."/>
            <person name="Zucker J."/>
            <person name="Felipe M.S."/>
            <person name="Goldman G.H."/>
            <person name="Haas B.J."/>
            <person name="McEwen J.G."/>
            <person name="Nino-Vega G."/>
            <person name="Puccia R."/>
            <person name="San-Blas G."/>
            <person name="Soares C.M."/>
            <person name="Birren B.W."/>
            <person name="Cuomo C.A."/>
        </authorList>
    </citation>
    <scope>NUCLEOTIDE SEQUENCE [LARGE SCALE GENOMIC DNA]</scope>
    <source>
        <strain evidence="2 3">Pb18</strain>
    </source>
</reference>
<dbReference type="RefSeq" id="XP_010755667.1">
    <property type="nucleotide sequence ID" value="XM_010757365.1"/>
</dbReference>
<feature type="signal peptide" evidence="1">
    <location>
        <begin position="1"/>
        <end position="22"/>
    </location>
</feature>
<protein>
    <submittedName>
        <fullName evidence="2">Uncharacterized protein</fullName>
    </submittedName>
</protein>
<evidence type="ECO:0000313" key="3">
    <source>
        <dbReference type="Proteomes" id="UP000001628"/>
    </source>
</evidence>
<gene>
    <name evidence="2" type="ORF">PADG_00039</name>
</gene>
<dbReference type="AlphaFoldDB" id="C1FZJ9"/>
<evidence type="ECO:0000313" key="2">
    <source>
        <dbReference type="EMBL" id="EEH43750.2"/>
    </source>
</evidence>
<keyword evidence="3" id="KW-1185">Reference proteome</keyword>
<dbReference type="VEuPathDB" id="FungiDB:PADG_00039"/>
<dbReference type="InParanoid" id="C1FZJ9"/>
<dbReference type="GeneID" id="22579940"/>
<name>C1FZJ9_PARBD</name>
<feature type="chain" id="PRO_5002909578" evidence="1">
    <location>
        <begin position="23"/>
        <end position="105"/>
    </location>
</feature>
<dbReference type="eggNOG" id="ENOG502T3NS">
    <property type="taxonomic scope" value="Eukaryota"/>
</dbReference>